<gene>
    <name evidence="3" type="ORF">PISMIDRAFT_18298</name>
</gene>
<organism evidence="3 4">
    <name type="scientific">Pisolithus microcarpus 441</name>
    <dbReference type="NCBI Taxonomy" id="765257"/>
    <lineage>
        <taxon>Eukaryota</taxon>
        <taxon>Fungi</taxon>
        <taxon>Dikarya</taxon>
        <taxon>Basidiomycota</taxon>
        <taxon>Agaricomycotina</taxon>
        <taxon>Agaricomycetes</taxon>
        <taxon>Agaricomycetidae</taxon>
        <taxon>Boletales</taxon>
        <taxon>Sclerodermatineae</taxon>
        <taxon>Pisolithaceae</taxon>
        <taxon>Pisolithus</taxon>
    </lineage>
</organism>
<feature type="compositionally biased region" description="Polar residues" evidence="1">
    <location>
        <begin position="590"/>
        <end position="602"/>
    </location>
</feature>
<name>A0A0C9YGH4_9AGAM</name>
<dbReference type="Proteomes" id="UP000054018">
    <property type="component" value="Unassembled WGS sequence"/>
</dbReference>
<accession>A0A0C9YGH4</accession>
<sequence length="653" mass="73856">MLRCCIGPNQRDWVSRLPEIKFAINSATSESTGYTPFFLNTGRMPRRMIWDAPEREEYPSIRAFANKMKMTIMDAHDMIMKTRVKQTVGANKKHQECLLVKGDLVYISMKNINLPKGMSRKFVPKFVGPYQILEDFGNNSYRVELPDNLKQRGIHNVFHSSLLRIHVPNDDQKFPGRQDDQILELGGSGREWAVDWILRHHGSHSDAMFEVLWVAGDKTWLPYDEVAHLKALADYFEVIGIDGIGNLKDVGDGGFSDNDPQPINIAHVRTNLKPNTTKLASHIHLIDNPPLLIVTRAAPDVHEIDLHLLVPLVEHCRLAATSDLDPMLMNHSPHRHHHRSGVHRPELTPPSSSSQAQNLTQALDYSGLEAVKLALSEIVTELTHLALTNPHMPNHSASRYMAEPDPRRNIKRVSFDFFSVCTATSNRGQGKHKLIHHEQVQSYFTYDLALQQNSGNPPEVPTGYHLFREAYRRDARTRSRFAFCEPNSSGHPRIVFSRTLPTKEEVLGADCNLRSREEIEGGKVLTGPQADTIDSMLWDAAERLKRQRERNHQGYLNRRERREDRQSQPESLKAAGKRPAAPPPLRIHSNPPSTASPNQPVTGPSRIATDDTLSTTIVTTNDDEDGVYEEYYREELADESMNAEVPMVDEGVA</sequence>
<feature type="compositionally biased region" description="Basic residues" evidence="1">
    <location>
        <begin position="332"/>
        <end position="342"/>
    </location>
</feature>
<evidence type="ECO:0000313" key="4">
    <source>
        <dbReference type="Proteomes" id="UP000054018"/>
    </source>
</evidence>
<feature type="region of interest" description="Disordered" evidence="1">
    <location>
        <begin position="329"/>
        <end position="357"/>
    </location>
</feature>
<feature type="region of interest" description="Disordered" evidence="1">
    <location>
        <begin position="548"/>
        <end position="627"/>
    </location>
</feature>
<dbReference type="HOGENOM" id="CLU_419844_0_0_1"/>
<feature type="compositionally biased region" description="Low complexity" evidence="1">
    <location>
        <begin position="610"/>
        <end position="620"/>
    </location>
</feature>
<dbReference type="OrthoDB" id="3211671at2759"/>
<reference evidence="3 4" key="1">
    <citation type="submission" date="2014-04" db="EMBL/GenBank/DDBJ databases">
        <authorList>
            <consortium name="DOE Joint Genome Institute"/>
            <person name="Kuo A."/>
            <person name="Kohler A."/>
            <person name="Costa M.D."/>
            <person name="Nagy L.G."/>
            <person name="Floudas D."/>
            <person name="Copeland A."/>
            <person name="Barry K.W."/>
            <person name="Cichocki N."/>
            <person name="Veneault-Fourrey C."/>
            <person name="LaButti K."/>
            <person name="Lindquist E.A."/>
            <person name="Lipzen A."/>
            <person name="Lundell T."/>
            <person name="Morin E."/>
            <person name="Murat C."/>
            <person name="Sun H."/>
            <person name="Tunlid A."/>
            <person name="Henrissat B."/>
            <person name="Grigoriev I.V."/>
            <person name="Hibbett D.S."/>
            <person name="Martin F."/>
            <person name="Nordberg H.P."/>
            <person name="Cantor M.N."/>
            <person name="Hua S.X."/>
        </authorList>
    </citation>
    <scope>NUCLEOTIDE SEQUENCE [LARGE SCALE GENOMIC DNA]</scope>
    <source>
        <strain evidence="3 4">441</strain>
    </source>
</reference>
<keyword evidence="4" id="KW-1185">Reference proteome</keyword>
<feature type="compositionally biased region" description="Basic and acidic residues" evidence="1">
    <location>
        <begin position="557"/>
        <end position="567"/>
    </location>
</feature>
<feature type="domain" description="Tf2-1-like SH3-like" evidence="2">
    <location>
        <begin position="102"/>
        <end position="164"/>
    </location>
</feature>
<dbReference type="Gene3D" id="3.30.420.10">
    <property type="entry name" value="Ribonuclease H-like superfamily/Ribonuclease H"/>
    <property type="match status" value="1"/>
</dbReference>
<dbReference type="PANTHER" id="PTHR46148">
    <property type="entry name" value="CHROMO DOMAIN-CONTAINING PROTEIN"/>
    <property type="match status" value="1"/>
</dbReference>
<dbReference type="PANTHER" id="PTHR46148:SF60">
    <property type="entry name" value="CHROMO DOMAIN-CONTAINING PROTEIN"/>
    <property type="match status" value="1"/>
</dbReference>
<evidence type="ECO:0000256" key="1">
    <source>
        <dbReference type="SAM" id="MobiDB-lite"/>
    </source>
</evidence>
<dbReference type="EMBL" id="KN834028">
    <property type="protein sequence ID" value="KIK12994.1"/>
    <property type="molecule type" value="Genomic_DNA"/>
</dbReference>
<proteinExistence type="predicted"/>
<evidence type="ECO:0000313" key="3">
    <source>
        <dbReference type="EMBL" id="KIK12994.1"/>
    </source>
</evidence>
<dbReference type="GO" id="GO:0003676">
    <property type="term" value="F:nucleic acid binding"/>
    <property type="evidence" value="ECO:0007669"/>
    <property type="project" value="InterPro"/>
</dbReference>
<protein>
    <recommendedName>
        <fullName evidence="2">Tf2-1-like SH3-like domain-containing protein</fullName>
    </recommendedName>
</protein>
<feature type="region of interest" description="Disordered" evidence="1">
    <location>
        <begin position="634"/>
        <end position="653"/>
    </location>
</feature>
<reference evidence="4" key="2">
    <citation type="submission" date="2015-01" db="EMBL/GenBank/DDBJ databases">
        <title>Evolutionary Origins and Diversification of the Mycorrhizal Mutualists.</title>
        <authorList>
            <consortium name="DOE Joint Genome Institute"/>
            <consortium name="Mycorrhizal Genomics Consortium"/>
            <person name="Kohler A."/>
            <person name="Kuo A."/>
            <person name="Nagy L.G."/>
            <person name="Floudas D."/>
            <person name="Copeland A."/>
            <person name="Barry K.W."/>
            <person name="Cichocki N."/>
            <person name="Veneault-Fourrey C."/>
            <person name="LaButti K."/>
            <person name="Lindquist E.A."/>
            <person name="Lipzen A."/>
            <person name="Lundell T."/>
            <person name="Morin E."/>
            <person name="Murat C."/>
            <person name="Riley R."/>
            <person name="Ohm R."/>
            <person name="Sun H."/>
            <person name="Tunlid A."/>
            <person name="Henrissat B."/>
            <person name="Grigoriev I.V."/>
            <person name="Hibbett D.S."/>
            <person name="Martin F."/>
        </authorList>
    </citation>
    <scope>NUCLEOTIDE SEQUENCE [LARGE SCALE GENOMIC DNA]</scope>
    <source>
        <strain evidence="4">441</strain>
    </source>
</reference>
<evidence type="ECO:0000259" key="2">
    <source>
        <dbReference type="Pfam" id="PF24626"/>
    </source>
</evidence>
<dbReference type="Pfam" id="PF24626">
    <property type="entry name" value="SH3_Tf2-1"/>
    <property type="match status" value="1"/>
</dbReference>
<dbReference type="InterPro" id="IPR036397">
    <property type="entry name" value="RNaseH_sf"/>
</dbReference>
<dbReference type="STRING" id="765257.A0A0C9YGH4"/>
<dbReference type="InterPro" id="IPR056924">
    <property type="entry name" value="SH3_Tf2-1"/>
</dbReference>
<dbReference type="AlphaFoldDB" id="A0A0C9YGH4"/>